<sequence>MRKIDHVDRQILQILQEDGRTPYTEIAHQLKVSEGTIRSRISRLLHDGVFQFVIRTDPEKLGLNVLAFIGLTTKLGKQKQVAAELTELPQVTFVGAFSGKHDLIIQACFYSNDELIIFVNEQLSRIDGILAADVSLELKQYKESFSYVREEDITTSEGG</sequence>
<dbReference type="SMART" id="SM00344">
    <property type="entry name" value="HTH_ASNC"/>
    <property type="match status" value="1"/>
</dbReference>
<dbReference type="Pfam" id="PF01037">
    <property type="entry name" value="AsnC_trans_reg"/>
    <property type="match status" value="1"/>
</dbReference>
<dbReference type="HOGENOM" id="CLU_091233_5_2_9"/>
<dbReference type="InterPro" id="IPR036388">
    <property type="entry name" value="WH-like_DNA-bd_sf"/>
</dbReference>
<accession>A0A075R3L5</accession>
<dbReference type="PRINTS" id="PR00033">
    <property type="entry name" value="HTHASNC"/>
</dbReference>
<dbReference type="InterPro" id="IPR036390">
    <property type="entry name" value="WH_DNA-bd_sf"/>
</dbReference>
<dbReference type="KEGG" id="blr:BRLA_c017470"/>
<keyword evidence="3" id="KW-0804">Transcription</keyword>
<dbReference type="Gene3D" id="3.30.70.920">
    <property type="match status" value="1"/>
</dbReference>
<dbReference type="GO" id="GO:0043565">
    <property type="term" value="F:sequence-specific DNA binding"/>
    <property type="evidence" value="ECO:0007669"/>
    <property type="project" value="InterPro"/>
</dbReference>
<dbReference type="Gene3D" id="1.10.10.10">
    <property type="entry name" value="Winged helix-like DNA-binding domain superfamily/Winged helix DNA-binding domain"/>
    <property type="match status" value="1"/>
</dbReference>
<proteinExistence type="predicted"/>
<keyword evidence="1" id="KW-0805">Transcription regulation</keyword>
<gene>
    <name evidence="5" type="primary">asnC</name>
    <name evidence="5" type="ORF">BRLA_c017470</name>
</gene>
<dbReference type="SUPFAM" id="SSF54909">
    <property type="entry name" value="Dimeric alpha+beta barrel"/>
    <property type="match status" value="1"/>
</dbReference>
<dbReference type="PROSITE" id="PS50956">
    <property type="entry name" value="HTH_ASNC_2"/>
    <property type="match status" value="1"/>
</dbReference>
<organism evidence="5 6">
    <name type="scientific">Brevibacillus laterosporus LMG 15441</name>
    <dbReference type="NCBI Taxonomy" id="1042163"/>
    <lineage>
        <taxon>Bacteria</taxon>
        <taxon>Bacillati</taxon>
        <taxon>Bacillota</taxon>
        <taxon>Bacilli</taxon>
        <taxon>Bacillales</taxon>
        <taxon>Paenibacillaceae</taxon>
        <taxon>Brevibacillus</taxon>
    </lineage>
</organism>
<reference evidence="5 6" key="1">
    <citation type="journal article" date="2011" name="J. Bacteriol.">
        <title>Genome sequence of Brevibacillus laterosporus LMG 15441, a pathogen of invertebrates.</title>
        <authorList>
            <person name="Djukic M."/>
            <person name="Poehlein A."/>
            <person name="Thurmer A."/>
            <person name="Daniel R."/>
        </authorList>
    </citation>
    <scope>NUCLEOTIDE SEQUENCE [LARGE SCALE GENOMIC DNA]</scope>
    <source>
        <strain evidence="5 6">LMG 15441</strain>
    </source>
</reference>
<dbReference type="PANTHER" id="PTHR30154:SF34">
    <property type="entry name" value="TRANSCRIPTIONAL REGULATOR AZLB"/>
    <property type="match status" value="1"/>
</dbReference>
<evidence type="ECO:0000259" key="4">
    <source>
        <dbReference type="PROSITE" id="PS50956"/>
    </source>
</evidence>
<dbReference type="InterPro" id="IPR019888">
    <property type="entry name" value="Tscrpt_reg_AsnC-like"/>
</dbReference>
<evidence type="ECO:0000313" key="5">
    <source>
        <dbReference type="EMBL" id="AIG26071.1"/>
    </source>
</evidence>
<dbReference type="AlphaFoldDB" id="A0A075R3L5"/>
<dbReference type="InterPro" id="IPR011008">
    <property type="entry name" value="Dimeric_a/b-barrel"/>
</dbReference>
<dbReference type="eggNOG" id="COG1522">
    <property type="taxonomic scope" value="Bacteria"/>
</dbReference>
<keyword evidence="6" id="KW-1185">Reference proteome</keyword>
<dbReference type="InterPro" id="IPR019887">
    <property type="entry name" value="Tscrpt_reg_AsnC/Lrp_C"/>
</dbReference>
<dbReference type="PANTHER" id="PTHR30154">
    <property type="entry name" value="LEUCINE-RESPONSIVE REGULATORY PROTEIN"/>
    <property type="match status" value="1"/>
</dbReference>
<dbReference type="Proteomes" id="UP000005850">
    <property type="component" value="Chromosome"/>
</dbReference>
<dbReference type="Pfam" id="PF13404">
    <property type="entry name" value="HTH_AsnC-type"/>
    <property type="match status" value="1"/>
</dbReference>
<dbReference type="SUPFAM" id="SSF46785">
    <property type="entry name" value="Winged helix' DNA-binding domain"/>
    <property type="match status" value="1"/>
</dbReference>
<evidence type="ECO:0000313" key="6">
    <source>
        <dbReference type="Proteomes" id="UP000005850"/>
    </source>
</evidence>
<dbReference type="GO" id="GO:0005829">
    <property type="term" value="C:cytosol"/>
    <property type="evidence" value="ECO:0007669"/>
    <property type="project" value="TreeGrafter"/>
</dbReference>
<dbReference type="GO" id="GO:0043200">
    <property type="term" value="P:response to amino acid"/>
    <property type="evidence" value="ECO:0007669"/>
    <property type="project" value="TreeGrafter"/>
</dbReference>
<name>A0A075R3L5_BRELA</name>
<evidence type="ECO:0000256" key="3">
    <source>
        <dbReference type="ARBA" id="ARBA00023163"/>
    </source>
</evidence>
<feature type="domain" description="HTH asnC-type" evidence="4">
    <location>
        <begin position="4"/>
        <end position="64"/>
    </location>
</feature>
<dbReference type="EMBL" id="CP007806">
    <property type="protein sequence ID" value="AIG26071.1"/>
    <property type="molecule type" value="Genomic_DNA"/>
</dbReference>
<evidence type="ECO:0000256" key="2">
    <source>
        <dbReference type="ARBA" id="ARBA00023125"/>
    </source>
</evidence>
<evidence type="ECO:0000256" key="1">
    <source>
        <dbReference type="ARBA" id="ARBA00023015"/>
    </source>
</evidence>
<protein>
    <submittedName>
        <fullName evidence="5">Transcriptional regulator, AsnC family</fullName>
    </submittedName>
</protein>
<keyword evidence="2" id="KW-0238">DNA-binding</keyword>
<dbReference type="RefSeq" id="WP_003337808.1">
    <property type="nucleotide sequence ID" value="NZ_CP007806.1"/>
</dbReference>
<dbReference type="InterPro" id="IPR000485">
    <property type="entry name" value="AsnC-type_HTH_dom"/>
</dbReference>